<dbReference type="AlphaFoldDB" id="A0A8H5HMA5"/>
<reference evidence="2 3" key="1">
    <citation type="journal article" date="2020" name="ISME J.">
        <title>Uncovering the hidden diversity of litter-decomposition mechanisms in mushroom-forming fungi.</title>
        <authorList>
            <person name="Floudas D."/>
            <person name="Bentzer J."/>
            <person name="Ahren D."/>
            <person name="Johansson T."/>
            <person name="Persson P."/>
            <person name="Tunlid A."/>
        </authorList>
    </citation>
    <scope>NUCLEOTIDE SEQUENCE [LARGE SCALE GENOMIC DNA]</scope>
    <source>
        <strain evidence="2 3">CBS 661.87</strain>
    </source>
</reference>
<comment type="caution">
    <text evidence="2">The sequence shown here is derived from an EMBL/GenBank/DDBJ whole genome shotgun (WGS) entry which is preliminary data.</text>
</comment>
<evidence type="ECO:0000313" key="2">
    <source>
        <dbReference type="EMBL" id="KAF5386086.1"/>
    </source>
</evidence>
<proteinExistence type="predicted"/>
<dbReference type="EMBL" id="JAACJP010000003">
    <property type="protein sequence ID" value="KAF5386086.1"/>
    <property type="molecule type" value="Genomic_DNA"/>
</dbReference>
<accession>A0A8H5HMA5</accession>
<name>A0A8H5HMA5_9AGAR</name>
<gene>
    <name evidence="2" type="ORF">D9615_002445</name>
</gene>
<feature type="compositionally biased region" description="Basic and acidic residues" evidence="1">
    <location>
        <begin position="256"/>
        <end position="265"/>
    </location>
</feature>
<feature type="region of interest" description="Disordered" evidence="1">
    <location>
        <begin position="247"/>
        <end position="293"/>
    </location>
</feature>
<evidence type="ECO:0000256" key="1">
    <source>
        <dbReference type="SAM" id="MobiDB-lite"/>
    </source>
</evidence>
<keyword evidence="3" id="KW-1185">Reference proteome</keyword>
<dbReference type="Proteomes" id="UP000565441">
    <property type="component" value="Unassembled WGS sequence"/>
</dbReference>
<organism evidence="2 3">
    <name type="scientific">Tricholomella constricta</name>
    <dbReference type="NCBI Taxonomy" id="117010"/>
    <lineage>
        <taxon>Eukaryota</taxon>
        <taxon>Fungi</taxon>
        <taxon>Dikarya</taxon>
        <taxon>Basidiomycota</taxon>
        <taxon>Agaricomycotina</taxon>
        <taxon>Agaricomycetes</taxon>
        <taxon>Agaricomycetidae</taxon>
        <taxon>Agaricales</taxon>
        <taxon>Tricholomatineae</taxon>
        <taxon>Lyophyllaceae</taxon>
        <taxon>Tricholomella</taxon>
    </lineage>
</organism>
<evidence type="ECO:0000313" key="3">
    <source>
        <dbReference type="Proteomes" id="UP000565441"/>
    </source>
</evidence>
<protein>
    <submittedName>
        <fullName evidence="2">Uncharacterized protein</fullName>
    </submittedName>
</protein>
<dbReference type="OrthoDB" id="2652955at2759"/>
<sequence>MNSTPGHVSISGIALLQEPRALDPSKGQRHLVFDATFCVIEGTGSGTVGLFRYFTSDDMAAKIMNMPDFQKAFVVANISSVTPKKIPAAIIQEDQDIGEYAFLGDVQQLFLIDDSSVNTNVNPYVTIAGTVTSFNAGDHTFTMSLSQYAALTHDAPVFPIHAHFTDPEFKKRWGTNGPKVIVGSILAFGGHMNRVVRERNIDRSLSFVEIEVVNISYLSNRGDSITSRTRSTGRRLGYRKRWNYNNLPDDLPESSTSKEKRKREEESEEDLEHKRGKTVSDDDEEDIQKATEN</sequence>